<dbReference type="EMBL" id="CP049074">
    <property type="protein sequence ID" value="QKR00902.1"/>
    <property type="molecule type" value="Genomic_DNA"/>
</dbReference>
<dbReference type="RefSeq" id="WP_174632352.1">
    <property type="nucleotide sequence ID" value="NZ_CP049074.1"/>
</dbReference>
<dbReference type="PANTHER" id="PTHR10357:SF216">
    <property type="entry name" value="MALTOOLIGOSYL TREHALOSE SYNTHASE-RELATED"/>
    <property type="match status" value="1"/>
</dbReference>
<dbReference type="GO" id="GO:0030980">
    <property type="term" value="P:alpha-glucan catabolic process"/>
    <property type="evidence" value="ECO:0007669"/>
    <property type="project" value="TreeGrafter"/>
</dbReference>
<accession>A0A6N0NVX6</accession>
<dbReference type="GeneID" id="55640287"/>
<dbReference type="Gene3D" id="3.20.20.80">
    <property type="entry name" value="Glycosidases"/>
    <property type="match status" value="3"/>
</dbReference>
<dbReference type="KEGG" id="mten:GWK48_00040"/>
<dbReference type="SMART" id="SM00642">
    <property type="entry name" value="Aamy"/>
    <property type="match status" value="1"/>
</dbReference>
<dbReference type="InterPro" id="IPR017853">
    <property type="entry name" value="GH"/>
</dbReference>
<dbReference type="Proteomes" id="UP000509301">
    <property type="component" value="Chromosome"/>
</dbReference>
<dbReference type="InterPro" id="IPR012767">
    <property type="entry name" value="Trehalose_TreY"/>
</dbReference>
<sequence length="708" mass="83432">MIVGTYRLQLNPRFTFKDVEDLLDYFSSLGVSHLYLSPVLKARPGSTHGYDVVDHSAINDELGGEEAYLNLLRKAKKAGLGVIQDIVPNHMSVHETNWRFQDLLRNWRESKYYDYFDHYCEDRIALPVLEDKLDEVLRKGLISVEGDWIVYKGMKFPINEEGKRIWSETGDLRKVLSSQHYELRFWREGPSYRRFFAVNELIALRAEREEVFKESHEYISRFPVSGFRVDHVDGLLDPGEYLRRLRGLVGDRTIYVEKILSLDERLEDWGVEGTTGYDFLNYANLLLVREPGRILEIFREFTGEELDPDRLIEECKRLVARTLFKSDIEYLSKLTGVDQEYLVEFLSCMKVYRTYYPRGMDEVRRCDKGGKIPEEILPRLEQYMPAIFAKGYEDTALFRYNPLISINEVGSDVRRLSLSMEEYHRFMTTRAETTMNATSTHDTKFSEDVRARISALSQFPEEWRERVLRWHDILKPKVDRNLEYRFYQTLVGSFEEFSEDYKRRLRDHMLKVAREAKVYTTWEDPNLEYEGKVMDVVEEAFNNSQFRKDFLEFVEMVKDPGYRNSLITVVLKLTSPGVPDIYQGTEVWRYLLTDPDNRMPVDFRHLREVMKSLPQSAKGWSIRDERLKMFLIREGLRLRRKGKLGKYKGRPFGYERGDVMVILSTNATGDLKLEGTYKDLLSGEERREVDVNEVKTWGFMVLVREESS</sequence>
<dbReference type="GO" id="GO:0005992">
    <property type="term" value="P:trehalose biosynthetic process"/>
    <property type="evidence" value="ECO:0007669"/>
    <property type="project" value="TreeGrafter"/>
</dbReference>
<dbReference type="AlphaFoldDB" id="A0A6N0NVX6"/>
<dbReference type="Pfam" id="PF00128">
    <property type="entry name" value="Alpha-amylase"/>
    <property type="match status" value="1"/>
</dbReference>
<gene>
    <name evidence="2" type="ORF">GWK48_00040</name>
</gene>
<dbReference type="CDD" id="cd11336">
    <property type="entry name" value="AmyAc_MTSase"/>
    <property type="match status" value="1"/>
</dbReference>
<dbReference type="Gene3D" id="1.10.150.200">
    <property type="entry name" value="Maltooligosyl trehalose synthase, domain 3"/>
    <property type="match status" value="1"/>
</dbReference>
<reference evidence="2 3" key="1">
    <citation type="submission" date="2020-02" db="EMBL/GenBank/DDBJ databases">
        <title>Comparative genome analysis reveals the metabolism and evolution of the thermophilic archaeal genus Metallosphaera.</title>
        <authorList>
            <person name="Jiang C."/>
        </authorList>
    </citation>
    <scope>NUCLEOTIDE SEQUENCE [LARGE SCALE GENOMIC DNA]</scope>
    <source>
        <strain evidence="2 3">Ric-A</strain>
    </source>
</reference>
<dbReference type="SUPFAM" id="SSF51445">
    <property type="entry name" value="(Trans)glycosidases"/>
    <property type="match status" value="1"/>
</dbReference>
<proteinExistence type="predicted"/>
<evidence type="ECO:0000259" key="1">
    <source>
        <dbReference type="SMART" id="SM00642"/>
    </source>
</evidence>
<dbReference type="PANTHER" id="PTHR10357">
    <property type="entry name" value="ALPHA-AMYLASE FAMILY MEMBER"/>
    <property type="match status" value="1"/>
</dbReference>
<feature type="domain" description="Glycosyl hydrolase family 13 catalytic" evidence="1">
    <location>
        <begin position="9"/>
        <end position="637"/>
    </location>
</feature>
<name>A0A6N0NVX6_9CREN</name>
<organism evidence="2 3">
    <name type="scientific">Metallosphaera tengchongensis</name>
    <dbReference type="NCBI Taxonomy" id="1532350"/>
    <lineage>
        <taxon>Archaea</taxon>
        <taxon>Thermoproteota</taxon>
        <taxon>Thermoprotei</taxon>
        <taxon>Sulfolobales</taxon>
        <taxon>Sulfolobaceae</taxon>
        <taxon>Metallosphaera</taxon>
    </lineage>
</organism>
<keyword evidence="3" id="KW-1185">Reference proteome</keyword>
<protein>
    <submittedName>
        <fullName evidence="2">Malto-oligosyltrehalose synthase</fullName>
    </submittedName>
</protein>
<dbReference type="GO" id="GO:0047470">
    <property type="term" value="F:(1,4)-alpha-D-glucan 1-alpha-D-glucosylmutase activity"/>
    <property type="evidence" value="ECO:0007669"/>
    <property type="project" value="TreeGrafter"/>
</dbReference>
<dbReference type="Gene3D" id="3.30.1590.10">
    <property type="entry name" value="Maltooligosyl trehalose synthase, domain 2"/>
    <property type="match status" value="1"/>
</dbReference>
<dbReference type="InterPro" id="IPR006047">
    <property type="entry name" value="GH13_cat_dom"/>
</dbReference>
<evidence type="ECO:0000313" key="3">
    <source>
        <dbReference type="Proteomes" id="UP000509301"/>
    </source>
</evidence>
<dbReference type="OrthoDB" id="34423at2157"/>
<evidence type="ECO:0000313" key="2">
    <source>
        <dbReference type="EMBL" id="QKR00902.1"/>
    </source>
</evidence>